<dbReference type="Proteomes" id="UP001221898">
    <property type="component" value="Unassembled WGS sequence"/>
</dbReference>
<accession>A0AAD7WBC1</accession>
<dbReference type="AlphaFoldDB" id="A0AAD7WBC1"/>
<evidence type="ECO:0000313" key="2">
    <source>
        <dbReference type="EMBL" id="KAJ8390866.1"/>
    </source>
</evidence>
<comment type="caution">
    <text evidence="2">The sequence shown here is derived from an EMBL/GenBank/DDBJ whole genome shotgun (WGS) entry which is preliminary data.</text>
</comment>
<reference evidence="2" key="1">
    <citation type="journal article" date="2023" name="Science">
        <title>Genome structures resolve the early diversification of teleost fishes.</title>
        <authorList>
            <person name="Parey E."/>
            <person name="Louis A."/>
            <person name="Montfort J."/>
            <person name="Bouchez O."/>
            <person name="Roques C."/>
            <person name="Iampietro C."/>
            <person name="Lluch J."/>
            <person name="Castinel A."/>
            <person name="Donnadieu C."/>
            <person name="Desvignes T."/>
            <person name="Floi Bucao C."/>
            <person name="Jouanno E."/>
            <person name="Wen M."/>
            <person name="Mejri S."/>
            <person name="Dirks R."/>
            <person name="Jansen H."/>
            <person name="Henkel C."/>
            <person name="Chen W.J."/>
            <person name="Zahm M."/>
            <person name="Cabau C."/>
            <person name="Klopp C."/>
            <person name="Thompson A.W."/>
            <person name="Robinson-Rechavi M."/>
            <person name="Braasch I."/>
            <person name="Lecointre G."/>
            <person name="Bobe J."/>
            <person name="Postlethwait J.H."/>
            <person name="Berthelot C."/>
            <person name="Roest Crollius H."/>
            <person name="Guiguen Y."/>
        </authorList>
    </citation>
    <scope>NUCLEOTIDE SEQUENCE</scope>
    <source>
        <strain evidence="2">NC1722</strain>
    </source>
</reference>
<keyword evidence="3" id="KW-1185">Reference proteome</keyword>
<protein>
    <submittedName>
        <fullName evidence="2">Uncharacterized protein</fullName>
    </submittedName>
</protein>
<feature type="region of interest" description="Disordered" evidence="1">
    <location>
        <begin position="71"/>
        <end position="95"/>
    </location>
</feature>
<evidence type="ECO:0000313" key="3">
    <source>
        <dbReference type="Proteomes" id="UP001221898"/>
    </source>
</evidence>
<feature type="region of interest" description="Disordered" evidence="1">
    <location>
        <begin position="1"/>
        <end position="26"/>
    </location>
</feature>
<sequence length="172" mass="18217">MASDSPSTVRHLYHSAASHEGRALARAGRGSGVTMWRVTPATSGPLPLGSAGERCHGRRIVPAVFLNSPPGLARGTTESGPNRLAKAGKMEKRSRLSLHRRVRLLSPPSVDKRLFVREPRPSAWRFLGPQSPAVAMGISAPGGVNYPVAVSHALRSPTPPDADGTVSRRGPL</sequence>
<name>A0AAD7WBC1_9TELE</name>
<proteinExistence type="predicted"/>
<evidence type="ECO:0000256" key="1">
    <source>
        <dbReference type="SAM" id="MobiDB-lite"/>
    </source>
</evidence>
<organism evidence="2 3">
    <name type="scientific">Aldrovandia affinis</name>
    <dbReference type="NCBI Taxonomy" id="143900"/>
    <lineage>
        <taxon>Eukaryota</taxon>
        <taxon>Metazoa</taxon>
        <taxon>Chordata</taxon>
        <taxon>Craniata</taxon>
        <taxon>Vertebrata</taxon>
        <taxon>Euteleostomi</taxon>
        <taxon>Actinopterygii</taxon>
        <taxon>Neopterygii</taxon>
        <taxon>Teleostei</taxon>
        <taxon>Notacanthiformes</taxon>
        <taxon>Halosauridae</taxon>
        <taxon>Aldrovandia</taxon>
    </lineage>
</organism>
<feature type="region of interest" description="Disordered" evidence="1">
    <location>
        <begin position="152"/>
        <end position="172"/>
    </location>
</feature>
<dbReference type="EMBL" id="JAINUG010000165">
    <property type="protein sequence ID" value="KAJ8390866.1"/>
    <property type="molecule type" value="Genomic_DNA"/>
</dbReference>
<gene>
    <name evidence="2" type="ORF">AAFF_G00099980</name>
</gene>